<evidence type="ECO:0000259" key="1">
    <source>
        <dbReference type="PROSITE" id="PS51719"/>
    </source>
</evidence>
<proteinExistence type="predicted"/>
<dbReference type="PROSITE" id="PS51719">
    <property type="entry name" value="G_SEPTIN"/>
    <property type="match status" value="1"/>
</dbReference>
<dbReference type="Proteomes" id="UP000887116">
    <property type="component" value="Unassembled WGS sequence"/>
</dbReference>
<dbReference type="PANTHER" id="PTHR18884">
    <property type="entry name" value="SEPTIN"/>
    <property type="match status" value="1"/>
</dbReference>
<protein>
    <submittedName>
        <fullName evidence="2">Septin-2B</fullName>
    </submittedName>
</protein>
<dbReference type="EMBL" id="BMAO01038880">
    <property type="protein sequence ID" value="GFR27614.1"/>
    <property type="molecule type" value="Genomic_DNA"/>
</dbReference>
<dbReference type="AlphaFoldDB" id="A0A8X6HPK3"/>
<organism evidence="2 3">
    <name type="scientific">Trichonephila clavata</name>
    <name type="common">Joro spider</name>
    <name type="synonym">Nephila clavata</name>
    <dbReference type="NCBI Taxonomy" id="2740835"/>
    <lineage>
        <taxon>Eukaryota</taxon>
        <taxon>Metazoa</taxon>
        <taxon>Ecdysozoa</taxon>
        <taxon>Arthropoda</taxon>
        <taxon>Chelicerata</taxon>
        <taxon>Arachnida</taxon>
        <taxon>Araneae</taxon>
        <taxon>Araneomorphae</taxon>
        <taxon>Entelegynae</taxon>
        <taxon>Araneoidea</taxon>
        <taxon>Nephilidae</taxon>
        <taxon>Trichonephila</taxon>
    </lineage>
</organism>
<dbReference type="Pfam" id="PF00735">
    <property type="entry name" value="Septin"/>
    <property type="match status" value="1"/>
</dbReference>
<dbReference type="InterPro" id="IPR027417">
    <property type="entry name" value="P-loop_NTPase"/>
</dbReference>
<keyword evidence="3" id="KW-1185">Reference proteome</keyword>
<accession>A0A8X6HPK3</accession>
<feature type="domain" description="Septin-type G" evidence="1">
    <location>
        <begin position="33"/>
        <end position="92"/>
    </location>
</feature>
<dbReference type="InterPro" id="IPR030379">
    <property type="entry name" value="G_SEPTIN_dom"/>
</dbReference>
<gene>
    <name evidence="2" type="primary">sept2-b</name>
    <name evidence="2" type="ORF">TNCT_284411</name>
</gene>
<name>A0A8X6HPK3_TRICU</name>
<dbReference type="Gene3D" id="3.40.50.300">
    <property type="entry name" value="P-loop containing nucleotide triphosphate hydrolases"/>
    <property type="match status" value="1"/>
</dbReference>
<evidence type="ECO:0000313" key="3">
    <source>
        <dbReference type="Proteomes" id="UP000887116"/>
    </source>
</evidence>
<reference evidence="2" key="1">
    <citation type="submission" date="2020-07" db="EMBL/GenBank/DDBJ databases">
        <title>Multicomponent nature underlies the extraordinary mechanical properties of spider dragline silk.</title>
        <authorList>
            <person name="Kono N."/>
            <person name="Nakamura H."/>
            <person name="Mori M."/>
            <person name="Yoshida Y."/>
            <person name="Ohtoshi R."/>
            <person name="Malay A.D."/>
            <person name="Moran D.A.P."/>
            <person name="Tomita M."/>
            <person name="Numata K."/>
            <person name="Arakawa K."/>
        </authorList>
    </citation>
    <scope>NUCLEOTIDE SEQUENCE</scope>
</reference>
<dbReference type="OrthoDB" id="6508340at2759"/>
<evidence type="ECO:0000313" key="2">
    <source>
        <dbReference type="EMBL" id="GFR27614.1"/>
    </source>
</evidence>
<sequence length="92" mass="10060">MSTDQKLFNNPEAPGYVGFANLPNQVHRKSVKKGFEFTLMVVGESGLGKSTLINSLFLTDLYPERHIPDAAGPGCRTLQVPRALAEIQEKSS</sequence>
<dbReference type="GO" id="GO:0005525">
    <property type="term" value="F:GTP binding"/>
    <property type="evidence" value="ECO:0007669"/>
    <property type="project" value="InterPro"/>
</dbReference>
<comment type="caution">
    <text evidence="2">The sequence shown here is derived from an EMBL/GenBank/DDBJ whole genome shotgun (WGS) entry which is preliminary data.</text>
</comment>
<dbReference type="SUPFAM" id="SSF52540">
    <property type="entry name" value="P-loop containing nucleoside triphosphate hydrolases"/>
    <property type="match status" value="1"/>
</dbReference>